<keyword evidence="1" id="KW-0560">Oxidoreductase</keyword>
<dbReference type="InterPro" id="IPR042098">
    <property type="entry name" value="TauD-like_sf"/>
</dbReference>
<dbReference type="RefSeq" id="XP_030987204.1">
    <property type="nucleotide sequence ID" value="XM_031120246.1"/>
</dbReference>
<dbReference type="AlphaFoldDB" id="A0A6P8BJN1"/>
<gene>
    <name evidence="3" type="ORF">PgNI_00163</name>
</gene>
<reference evidence="3" key="3">
    <citation type="submission" date="2025-08" db="UniProtKB">
        <authorList>
            <consortium name="RefSeq"/>
        </authorList>
    </citation>
    <scope>IDENTIFICATION</scope>
    <source>
        <strain evidence="3">NI907</strain>
    </source>
</reference>
<accession>A0A6P8BJN1</accession>
<dbReference type="SUPFAM" id="SSF51197">
    <property type="entry name" value="Clavaminate synthase-like"/>
    <property type="match status" value="1"/>
</dbReference>
<proteinExistence type="predicted"/>
<dbReference type="GO" id="GO:0016491">
    <property type="term" value="F:oxidoreductase activity"/>
    <property type="evidence" value="ECO:0007669"/>
    <property type="project" value="UniProtKB-KW"/>
</dbReference>
<evidence type="ECO:0000313" key="3">
    <source>
        <dbReference type="RefSeq" id="XP_030987204.1"/>
    </source>
</evidence>
<dbReference type="GeneID" id="41955160"/>
<reference evidence="3" key="1">
    <citation type="journal article" date="2019" name="Mol. Biol. Evol.">
        <title>Blast fungal genomes show frequent chromosomal changes, gene gains and losses, and effector gene turnover.</title>
        <authorList>
            <person name="Gomez Luciano L.B."/>
            <person name="Jason Tsai I."/>
            <person name="Chuma I."/>
            <person name="Tosa Y."/>
            <person name="Chen Y.H."/>
            <person name="Li J.Y."/>
            <person name="Li M.Y."/>
            <person name="Jade Lu M.Y."/>
            <person name="Nakayashiki H."/>
            <person name="Li W.H."/>
        </authorList>
    </citation>
    <scope>NUCLEOTIDE SEQUENCE</scope>
    <source>
        <strain evidence="3">NI907</strain>
    </source>
</reference>
<organism evidence="2 3">
    <name type="scientific">Pyricularia grisea</name>
    <name type="common">Crabgrass-specific blast fungus</name>
    <name type="synonym">Magnaporthe grisea</name>
    <dbReference type="NCBI Taxonomy" id="148305"/>
    <lineage>
        <taxon>Eukaryota</taxon>
        <taxon>Fungi</taxon>
        <taxon>Dikarya</taxon>
        <taxon>Ascomycota</taxon>
        <taxon>Pezizomycotina</taxon>
        <taxon>Sordariomycetes</taxon>
        <taxon>Sordariomycetidae</taxon>
        <taxon>Magnaporthales</taxon>
        <taxon>Pyriculariaceae</taxon>
        <taxon>Pyricularia</taxon>
    </lineage>
</organism>
<dbReference type="Proteomes" id="UP000515153">
    <property type="component" value="Unplaced"/>
</dbReference>
<sequence length="123" mass="14214">MCYRLRERHFTWTGCSRRRSFETRRRGKKGLYLSHNGKPCPRYHEPRPSDRTAFGQTIIEFEAEDNSAGSSSEISIACCTIRVAYYHSWDEGGLLVSDNILKMHTRTDFVAGCDRELPSIHLD</sequence>
<evidence type="ECO:0008006" key="4">
    <source>
        <dbReference type="Google" id="ProtNLM"/>
    </source>
</evidence>
<dbReference type="Gene3D" id="3.60.130.10">
    <property type="entry name" value="Clavaminate synthase-like"/>
    <property type="match status" value="1"/>
</dbReference>
<dbReference type="KEGG" id="pgri:PgNI_00163"/>
<name>A0A6P8BJN1_PYRGI</name>
<evidence type="ECO:0000313" key="2">
    <source>
        <dbReference type="Proteomes" id="UP000515153"/>
    </source>
</evidence>
<keyword evidence="2" id="KW-1185">Reference proteome</keyword>
<protein>
    <recommendedName>
        <fullName evidence="4">TauD/TfdA-like domain-containing protein</fullName>
    </recommendedName>
</protein>
<reference evidence="3" key="2">
    <citation type="submission" date="2019-10" db="EMBL/GenBank/DDBJ databases">
        <authorList>
            <consortium name="NCBI Genome Project"/>
        </authorList>
    </citation>
    <scope>NUCLEOTIDE SEQUENCE</scope>
    <source>
        <strain evidence="3">NI907</strain>
    </source>
</reference>
<evidence type="ECO:0000256" key="1">
    <source>
        <dbReference type="ARBA" id="ARBA00023002"/>
    </source>
</evidence>